<evidence type="ECO:0000313" key="2">
    <source>
        <dbReference type="EMBL" id="SEA97955.1"/>
    </source>
</evidence>
<dbReference type="InterPro" id="IPR000835">
    <property type="entry name" value="HTH_MarR-typ"/>
</dbReference>
<dbReference type="PANTHER" id="PTHR33164">
    <property type="entry name" value="TRANSCRIPTIONAL REGULATOR, MARR FAMILY"/>
    <property type="match status" value="1"/>
</dbReference>
<dbReference type="SMART" id="SM00347">
    <property type="entry name" value="HTH_MARR"/>
    <property type="match status" value="1"/>
</dbReference>
<gene>
    <name evidence="2" type="ORF">SAMN05444370_12422</name>
</gene>
<dbReference type="InterPro" id="IPR036390">
    <property type="entry name" value="WH_DNA-bd_sf"/>
</dbReference>
<feature type="domain" description="HTH marR-type" evidence="1">
    <location>
        <begin position="12"/>
        <end position="145"/>
    </location>
</feature>
<reference evidence="2 3" key="1">
    <citation type="submission" date="2016-10" db="EMBL/GenBank/DDBJ databases">
        <authorList>
            <person name="de Groot N.N."/>
        </authorList>
    </citation>
    <scope>NUCLEOTIDE SEQUENCE [LARGE SCALE GENOMIC DNA]</scope>
    <source>
        <strain evidence="2 3">DSM 15345</strain>
    </source>
</reference>
<dbReference type="RefSeq" id="WP_093256092.1">
    <property type="nucleotide sequence ID" value="NZ_FNQM01000024.1"/>
</dbReference>
<organism evidence="2 3">
    <name type="scientific">Rubrimonas cliftonensis</name>
    <dbReference type="NCBI Taxonomy" id="89524"/>
    <lineage>
        <taxon>Bacteria</taxon>
        <taxon>Pseudomonadati</taxon>
        <taxon>Pseudomonadota</taxon>
        <taxon>Alphaproteobacteria</taxon>
        <taxon>Rhodobacterales</taxon>
        <taxon>Paracoccaceae</taxon>
        <taxon>Rubrimonas</taxon>
    </lineage>
</organism>
<accession>A0A1H4FKZ6</accession>
<dbReference type="PANTHER" id="PTHR33164:SF43">
    <property type="entry name" value="HTH-TYPE TRANSCRIPTIONAL REPRESSOR YETL"/>
    <property type="match status" value="1"/>
</dbReference>
<dbReference type="InterPro" id="IPR039422">
    <property type="entry name" value="MarR/SlyA-like"/>
</dbReference>
<keyword evidence="2" id="KW-0238">DNA-binding</keyword>
<dbReference type="PROSITE" id="PS50995">
    <property type="entry name" value="HTH_MARR_2"/>
    <property type="match status" value="1"/>
</dbReference>
<keyword evidence="3" id="KW-1185">Reference proteome</keyword>
<dbReference type="Proteomes" id="UP000198703">
    <property type="component" value="Unassembled WGS sequence"/>
</dbReference>
<dbReference type="AlphaFoldDB" id="A0A1H4FKZ6"/>
<protein>
    <submittedName>
        <fullName evidence="2">DNA-binding transcriptional regulator, MarR family</fullName>
    </submittedName>
</protein>
<evidence type="ECO:0000259" key="1">
    <source>
        <dbReference type="PROSITE" id="PS50995"/>
    </source>
</evidence>
<dbReference type="Pfam" id="PF12802">
    <property type="entry name" value="MarR_2"/>
    <property type="match status" value="1"/>
</dbReference>
<dbReference type="GO" id="GO:0003677">
    <property type="term" value="F:DNA binding"/>
    <property type="evidence" value="ECO:0007669"/>
    <property type="project" value="UniProtKB-KW"/>
</dbReference>
<evidence type="ECO:0000313" key="3">
    <source>
        <dbReference type="Proteomes" id="UP000198703"/>
    </source>
</evidence>
<dbReference type="Gene3D" id="1.10.10.10">
    <property type="entry name" value="Winged helix-like DNA-binding domain superfamily/Winged helix DNA-binding domain"/>
    <property type="match status" value="1"/>
</dbReference>
<dbReference type="STRING" id="89524.SAMN05444370_12422"/>
<dbReference type="GO" id="GO:0006950">
    <property type="term" value="P:response to stress"/>
    <property type="evidence" value="ECO:0007669"/>
    <property type="project" value="TreeGrafter"/>
</dbReference>
<dbReference type="GO" id="GO:0003700">
    <property type="term" value="F:DNA-binding transcription factor activity"/>
    <property type="evidence" value="ECO:0007669"/>
    <property type="project" value="InterPro"/>
</dbReference>
<name>A0A1H4FKZ6_9RHOB</name>
<dbReference type="InterPro" id="IPR036388">
    <property type="entry name" value="WH-like_DNA-bd_sf"/>
</dbReference>
<dbReference type="OrthoDB" id="8906692at2"/>
<sequence length="157" mass="17296">MAKPVETDFDLSAFLPYMLNLAAEAASAGFQAAYRDRYGMLRTEWRVMFHLARFGEMTATDIGRRARIHKTKISRAVRALEEKRFLIRSPSAKDRRVETLSLSRAGVEAFHAVAAIASAYDAALWAQFAPEDEAALRRCLAALATPGDEPPPPGVGD</sequence>
<proteinExistence type="predicted"/>
<dbReference type="EMBL" id="FNQM01000024">
    <property type="protein sequence ID" value="SEA97955.1"/>
    <property type="molecule type" value="Genomic_DNA"/>
</dbReference>
<dbReference type="SUPFAM" id="SSF46785">
    <property type="entry name" value="Winged helix' DNA-binding domain"/>
    <property type="match status" value="1"/>
</dbReference>